<evidence type="ECO:0000256" key="20">
    <source>
        <dbReference type="SAM" id="Coils"/>
    </source>
</evidence>
<evidence type="ECO:0000256" key="16">
    <source>
        <dbReference type="ARBA" id="ARBA00064325"/>
    </source>
</evidence>
<dbReference type="GO" id="GO:0006897">
    <property type="term" value="P:endocytosis"/>
    <property type="evidence" value="ECO:0007669"/>
    <property type="project" value="UniProtKB-KW"/>
</dbReference>
<feature type="domain" description="EH" evidence="22">
    <location>
        <begin position="364"/>
        <end position="475"/>
    </location>
</feature>
<feature type="compositionally biased region" description="Polar residues" evidence="21">
    <location>
        <begin position="233"/>
        <end position="255"/>
    </location>
</feature>
<feature type="compositionally biased region" description="Low complexity" evidence="21">
    <location>
        <begin position="1023"/>
        <end position="1037"/>
    </location>
</feature>
<dbReference type="FunFam" id="1.10.238.10:FF:000075">
    <property type="entry name" value="synergin gamma isoform X2"/>
    <property type="match status" value="1"/>
</dbReference>
<evidence type="ECO:0000256" key="18">
    <source>
        <dbReference type="ARBA" id="ARBA00079233"/>
    </source>
</evidence>
<evidence type="ECO:0000256" key="7">
    <source>
        <dbReference type="ARBA" id="ARBA00022583"/>
    </source>
</evidence>
<name>A0A480TQ75_PIG</name>
<evidence type="ECO:0000256" key="3">
    <source>
        <dbReference type="ARBA" id="ARBA00004556"/>
    </source>
</evidence>
<feature type="region of interest" description="Disordered" evidence="21">
    <location>
        <begin position="1097"/>
        <end position="1126"/>
    </location>
</feature>
<feature type="compositionally biased region" description="Low complexity" evidence="21">
    <location>
        <begin position="790"/>
        <end position="801"/>
    </location>
</feature>
<feature type="compositionally biased region" description="Polar residues" evidence="21">
    <location>
        <begin position="303"/>
        <end position="314"/>
    </location>
</feature>
<feature type="compositionally biased region" description="Basic and acidic residues" evidence="21">
    <location>
        <begin position="831"/>
        <end position="851"/>
    </location>
</feature>
<keyword evidence="7" id="KW-0254">Endocytosis</keyword>
<evidence type="ECO:0000256" key="6">
    <source>
        <dbReference type="ARBA" id="ARBA00022553"/>
    </source>
</evidence>
<feature type="region of interest" description="Disordered" evidence="21">
    <location>
        <begin position="926"/>
        <end position="958"/>
    </location>
</feature>
<sequence length="1338" mass="142867">MALRPGTGAGGSGAAGAGAGAAGGGSFMFPVAGGIRPPQGMMPMQQQGFPMVSVMQPNMQGMIGMNYSSQMSQGPIAMQAGIPMGPIPAGGMPYLGQAPFLGMRPPGPQYTPDMQKQFAEEQQKRFEQQQKLLEEERKRRQFEEQKQKLRLLSSVKPKTGEKSRDDALEAIKGNLDGFSRDAKMHPTPASHPKKPDYPTSSHSTKTVSPSPAFLDEEEFSDFMQGPVEVPTCGPSSTSQPFQSFHPTTPLGQLHTQKAGAQPLPPGPSLEEKLLVSCDISTSGQEQIKLNTSEGGHRALGPGSSKNHPSLTANTGGAVDGRVSGTTTAEAEKTSDQNLSIEESGVGVFPSQDPVQPRMPPWIYNESLVPDAYKKILETTMTPTGIDTAKLYPILMSSGLPRETLGQIWALANRTTPGKLTKEELYTVLAMIAVTQRGVPAISPDALNQFPAAPIPTLSGFPMTLPSAVSQPTGMPSGPAGSMPLNLGQPVMGINLVGPVGGAAAQTSSGFMSTYPANQVVKPEEDDFQDFQDASKSGSLDDSFSDFQELPASSKTNNSQHGNSAPSLLMPLPGTKASASMDKYAVFKGIAADKSSENTVPFGEPGDKYSAFRELEQTAETKSLGENFTEFRSAGTDDGFTDFKTADSISPLEPPTKDKTFPAAFPSGTIQQKPQTQVKNPLNLADLDMFSSVTSSSEKPLSFSTAFSASKSVSTRPQPAGSAATMTALASTKTSSLADDFGDFNLFGEYSSPASIGEQDDFADFMAFSNSSLSSEQKSDDKYEALKEESSPVPLTSSASSTGKSGQNSAAMSTKYDVFKQLSLEGPGLGVEELKENTSSGKSDDDFADFHSSKLSSMNSDKSLGEKAVAFRHTKEDSASVKSLDLPSIGGSSVGKEDSEDALSVQFDMKLADVGGDLKHVMSDSSLDLPTVSGQHPPAAGSGASPAASVLQKKETSFGSSESLTVTSLSKVTTFASEDALPEATFPAFANFKEVIPQAGEQKEYESADFKDFTRQDLPAAEWSQEAACPSPASSSTSHDTPRECADDFGEFQSEKPKISKFDFLVANSQGKMKSSEEMIQSELATFDLSVQGSHKRSLSLGDKEISRSSPSPALEQPFRDRSNTLSEKPALPVIRDKYKDLTGEVEENERYAYEWQRCLGSALEVIKKANDTLNGISSSSVCTEVIQSAQGMEYLLGVVEVYRVTKRVELGIKATAVCSEKLQQLLKDIDKVWNNLIGFMSLATLTPDENSLDFSSCMLRPGIKNAQELACGVCLLNVDSRSRKEEKPAEEHPKKAFNSETDSFKLAYGGHQYHASCANFWINCVEPKPPGLILPDLL</sequence>
<keyword evidence="10" id="KW-0007">Acetylation</keyword>
<keyword evidence="12 20" id="KW-0175">Coiled coil</keyword>
<feature type="region of interest" description="Disordered" evidence="21">
    <location>
        <begin position="529"/>
        <end position="566"/>
    </location>
</feature>
<dbReference type="SMART" id="SM00027">
    <property type="entry name" value="EH"/>
    <property type="match status" value="1"/>
</dbReference>
<evidence type="ECO:0000256" key="10">
    <source>
        <dbReference type="ARBA" id="ARBA00022990"/>
    </source>
</evidence>
<dbReference type="GO" id="GO:0030130">
    <property type="term" value="C:clathrin coat of trans-Golgi network vesicle"/>
    <property type="evidence" value="ECO:0007669"/>
    <property type="project" value="UniProtKB-ARBA"/>
</dbReference>
<evidence type="ECO:0000256" key="14">
    <source>
        <dbReference type="ARBA" id="ARBA00023329"/>
    </source>
</evidence>
<feature type="region of interest" description="Disordered" evidence="21">
    <location>
        <begin position="231"/>
        <end position="263"/>
    </location>
</feature>
<proteinExistence type="predicted"/>
<dbReference type="PANTHER" id="PTHR15463:SF2">
    <property type="entry name" value="SYNERGIN GAMMA"/>
    <property type="match status" value="1"/>
</dbReference>
<evidence type="ECO:0000256" key="8">
    <source>
        <dbReference type="ARBA" id="ARBA00022737"/>
    </source>
</evidence>
<evidence type="ECO:0000256" key="2">
    <source>
        <dbReference type="ARBA" id="ARBA00004150"/>
    </source>
</evidence>
<accession>A0A480TQ75</accession>
<keyword evidence="4" id="KW-0813">Transport</keyword>
<keyword evidence="14" id="KW-0968">Cytoplasmic vesicle</keyword>
<feature type="compositionally biased region" description="Polar residues" evidence="21">
    <location>
        <begin position="198"/>
        <end position="209"/>
    </location>
</feature>
<feature type="region of interest" description="Disordered" evidence="21">
    <location>
        <begin position="292"/>
        <end position="337"/>
    </location>
</feature>
<feature type="region of interest" description="Disordered" evidence="21">
    <location>
        <begin position="634"/>
        <end position="658"/>
    </location>
</feature>
<reference evidence="23" key="1">
    <citation type="journal article" date="2019" name="PeerJ">
        <title>Genes of the pig, Sus scrofa, reconstructed with EvidentialGene.</title>
        <authorList>
            <person name="Gilbert D.G."/>
        </authorList>
    </citation>
    <scope>NUCLEOTIDE SEQUENCE</scope>
</reference>
<evidence type="ECO:0000313" key="23">
    <source>
        <dbReference type="EMBL" id="HDB61797.1"/>
    </source>
</evidence>
<feature type="compositionally biased region" description="Basic and acidic residues" evidence="21">
    <location>
        <begin position="776"/>
        <end position="789"/>
    </location>
</feature>
<keyword evidence="13" id="KW-0472">Membrane</keyword>
<dbReference type="CDD" id="cd00052">
    <property type="entry name" value="EH"/>
    <property type="match status" value="1"/>
</dbReference>
<feature type="region of interest" description="Disordered" evidence="21">
    <location>
        <begin position="1020"/>
        <end position="1047"/>
    </location>
</feature>
<evidence type="ECO:0000256" key="12">
    <source>
        <dbReference type="ARBA" id="ARBA00023054"/>
    </source>
</evidence>
<evidence type="ECO:0000256" key="11">
    <source>
        <dbReference type="ARBA" id="ARBA00023034"/>
    </source>
</evidence>
<evidence type="ECO:0000256" key="1">
    <source>
        <dbReference type="ARBA" id="ARBA00004132"/>
    </source>
</evidence>
<evidence type="ECO:0000256" key="19">
    <source>
        <dbReference type="ARBA" id="ARBA00084050"/>
    </source>
</evidence>
<dbReference type="Gene3D" id="1.10.238.10">
    <property type="entry name" value="EF-hand"/>
    <property type="match status" value="1"/>
</dbReference>
<feature type="compositionally biased region" description="Low complexity" evidence="21">
    <location>
        <begin position="936"/>
        <end position="948"/>
    </location>
</feature>
<dbReference type="InterPro" id="IPR000261">
    <property type="entry name" value="EH_dom"/>
</dbReference>
<dbReference type="Pfam" id="PF25999">
    <property type="entry name" value="SYNRG_C"/>
    <property type="match status" value="1"/>
</dbReference>
<dbReference type="InterPro" id="IPR039656">
    <property type="entry name" value="SYNRG"/>
</dbReference>
<protein>
    <recommendedName>
        <fullName evidence="17">Synergin gamma</fullName>
    </recommendedName>
    <alternativeName>
        <fullName evidence="19">AP1 subunit gamma-binding protein 1</fullName>
    </alternativeName>
    <alternativeName>
        <fullName evidence="18">Gamma-synergin</fullName>
    </alternativeName>
</protein>
<feature type="region of interest" description="Disordered" evidence="21">
    <location>
        <begin position="828"/>
        <end position="897"/>
    </location>
</feature>
<dbReference type="PROSITE" id="PS50031">
    <property type="entry name" value="EH"/>
    <property type="match status" value="1"/>
</dbReference>
<dbReference type="PANTHER" id="PTHR15463">
    <property type="entry name" value="AP1 GAMMA SUBUNIT BINDING PROTEIN 1"/>
    <property type="match status" value="1"/>
</dbReference>
<feature type="region of interest" description="Disordered" evidence="21">
    <location>
        <begin position="770"/>
        <end position="809"/>
    </location>
</feature>
<feature type="region of interest" description="Disordered" evidence="21">
    <location>
        <begin position="176"/>
        <end position="210"/>
    </location>
</feature>
<evidence type="ECO:0000256" key="13">
    <source>
        <dbReference type="ARBA" id="ARBA00023136"/>
    </source>
</evidence>
<evidence type="ECO:0000259" key="22">
    <source>
        <dbReference type="PROSITE" id="PS50031"/>
    </source>
</evidence>
<comment type="subunit">
    <text evidence="16">Self-associates. Interacts with GGA1 (via GAE domain). Interacts with GGA2 and GGA3. Interacts with AP1G1 (via GAE domain), a subunit of adapter protein complex AP-1. Interacts with AP1G2 (via GAE domain) a subunit of adapter protein complex AP-1. Component of the aftiphilin/p200/gamma-synergin complex, at least composed of AFTPH/aftiphilin, HEATR5B/p200a and SYNRG/gamma-synergin, which plays a role in the AP1G1/AP-1-mediated trafficking of transferrin from early to recycling endosomes. Within the complex interacts with AFTPH/aftiphilin and HEATR5B/p200a; the interactions are direct. Interacts (via EH domain) with SCAMP1.</text>
</comment>
<dbReference type="GO" id="GO:0015031">
    <property type="term" value="P:protein transport"/>
    <property type="evidence" value="ECO:0007669"/>
    <property type="project" value="UniProtKB-KW"/>
</dbReference>
<keyword evidence="5" id="KW-0963">Cytoplasm</keyword>
<dbReference type="GO" id="GO:0048471">
    <property type="term" value="C:perinuclear region of cytoplasm"/>
    <property type="evidence" value="ECO:0007669"/>
    <property type="project" value="UniProtKB-SubCell"/>
</dbReference>
<keyword evidence="6" id="KW-0597">Phosphoprotein</keyword>
<organism evidence="23">
    <name type="scientific">Sus scrofa</name>
    <name type="common">Pig</name>
    <dbReference type="NCBI Taxonomy" id="9823"/>
    <lineage>
        <taxon>Eukaryota</taxon>
        <taxon>Metazoa</taxon>
        <taxon>Chordata</taxon>
        <taxon>Craniata</taxon>
        <taxon>Vertebrata</taxon>
        <taxon>Euteleostomi</taxon>
        <taxon>Mammalia</taxon>
        <taxon>Eutheria</taxon>
        <taxon>Laurasiatheria</taxon>
        <taxon>Artiodactyla</taxon>
        <taxon>Suina</taxon>
        <taxon>Suidae</taxon>
        <taxon>Sus</taxon>
    </lineage>
</organism>
<dbReference type="InterPro" id="IPR059024">
    <property type="entry name" value="SYNRG_C"/>
</dbReference>
<evidence type="ECO:0000256" key="17">
    <source>
        <dbReference type="ARBA" id="ARBA00072950"/>
    </source>
</evidence>
<evidence type="ECO:0000256" key="4">
    <source>
        <dbReference type="ARBA" id="ARBA00022448"/>
    </source>
</evidence>
<dbReference type="EMBL" id="DQIR01306851">
    <property type="protein sequence ID" value="HDC62329.1"/>
    <property type="molecule type" value="Transcribed_RNA"/>
</dbReference>
<dbReference type="InterPro" id="IPR011992">
    <property type="entry name" value="EF-hand-dom_pair"/>
</dbReference>
<comment type="function">
    <text evidence="15">Plays a role in endocytosis and/or membrane trafficking at the trans-Golgi network (TGN). May act by linking the adapter protein complex AP-1 to other proteins. Component of clathrin-coated vesicles. Component of the aftiphilin/p200/gamma-synergin complex, which plays roles in AP1G1/AP-1-mediated protein trafficking including the trafficking of transferrin from early to recycling endosomes, and the membrane trafficking of furin and the lysosomal enzyme cathepsin D between the trans-Golgi network (TGN) and endosomes.</text>
</comment>
<evidence type="ECO:0000256" key="9">
    <source>
        <dbReference type="ARBA" id="ARBA00022927"/>
    </source>
</evidence>
<evidence type="ECO:0000256" key="15">
    <source>
        <dbReference type="ARBA" id="ARBA00056089"/>
    </source>
</evidence>
<keyword evidence="9" id="KW-0653">Protein transport</keyword>
<keyword evidence="11" id="KW-0333">Golgi apparatus</keyword>
<keyword evidence="8" id="KW-0677">Repeat</keyword>
<evidence type="ECO:0000256" key="5">
    <source>
        <dbReference type="ARBA" id="ARBA00022490"/>
    </source>
</evidence>
<dbReference type="Pfam" id="PF12763">
    <property type="entry name" value="EH"/>
    <property type="match status" value="1"/>
</dbReference>
<evidence type="ECO:0000256" key="21">
    <source>
        <dbReference type="SAM" id="MobiDB-lite"/>
    </source>
</evidence>
<dbReference type="EMBL" id="DQIR01206320">
    <property type="protein sequence ID" value="HDB61797.1"/>
    <property type="molecule type" value="Transcribed_RNA"/>
</dbReference>
<comment type="subcellular location">
    <subcellularLocation>
        <location evidence="3">Cytoplasm</location>
        <location evidence="3">Perinuclear region</location>
    </subcellularLocation>
    <subcellularLocation>
        <location evidence="1">Cytoplasmic vesicle</location>
        <location evidence="1">Clathrin-coated vesicle</location>
    </subcellularLocation>
    <subcellularLocation>
        <location evidence="2">Golgi apparatus</location>
        <location evidence="2">trans-Golgi network membrane</location>
        <topology evidence="2">Peripheral membrane protein</topology>
    </subcellularLocation>
</comment>
<feature type="compositionally biased region" description="Polar residues" evidence="21">
    <location>
        <begin position="531"/>
        <end position="565"/>
    </location>
</feature>
<feature type="coiled-coil region" evidence="20">
    <location>
        <begin position="116"/>
        <end position="152"/>
    </location>
</feature>
<feature type="compositionally biased region" description="Low complexity" evidence="21">
    <location>
        <begin position="852"/>
        <end position="861"/>
    </location>
</feature>
<dbReference type="SUPFAM" id="SSF47473">
    <property type="entry name" value="EF-hand"/>
    <property type="match status" value="1"/>
</dbReference>